<accession>A0ACC6KZK5</accession>
<dbReference type="Proteomes" id="UP001246858">
    <property type="component" value="Unassembled WGS sequence"/>
</dbReference>
<protein>
    <submittedName>
        <fullName evidence="1">Uncharacterized protein</fullName>
    </submittedName>
</protein>
<name>A0ACC6KZK5_9SPHI</name>
<keyword evidence="2" id="KW-1185">Reference proteome</keyword>
<dbReference type="EMBL" id="JAVDTF010000003">
    <property type="protein sequence ID" value="MDR6784590.1"/>
    <property type="molecule type" value="Genomic_DNA"/>
</dbReference>
<gene>
    <name evidence="1" type="ORF">J2X78_003164</name>
</gene>
<organism evidence="1 2">
    <name type="scientific">Pedobacter africanus</name>
    <dbReference type="NCBI Taxonomy" id="151894"/>
    <lineage>
        <taxon>Bacteria</taxon>
        <taxon>Pseudomonadati</taxon>
        <taxon>Bacteroidota</taxon>
        <taxon>Sphingobacteriia</taxon>
        <taxon>Sphingobacteriales</taxon>
        <taxon>Sphingobacteriaceae</taxon>
        <taxon>Pedobacter</taxon>
    </lineage>
</organism>
<proteinExistence type="predicted"/>
<comment type="caution">
    <text evidence="1">The sequence shown here is derived from an EMBL/GenBank/DDBJ whole genome shotgun (WGS) entry which is preliminary data.</text>
</comment>
<reference evidence="1" key="1">
    <citation type="submission" date="2023-07" db="EMBL/GenBank/DDBJ databases">
        <title>Sorghum-associated microbial communities from plants grown in Nebraska, USA.</title>
        <authorList>
            <person name="Schachtman D."/>
        </authorList>
    </citation>
    <scope>NUCLEOTIDE SEQUENCE</scope>
    <source>
        <strain evidence="1">2697</strain>
    </source>
</reference>
<sequence length="275" mass="31432">MKVFYKILLVLGVSIGLVTALYFMQPGPKKNGFKRNAIKGMLLTAQTDLKYNYWYIDSLSEDSIYLGNYVAVLAAFSCDYDFRDSSYRRLPYPDSSRQKLEMLKQRVLKQINPGKDKFKTDGFLSRNEPAGRLIYTYYYRNAFVCLDTGMRVLYTARMIDTNSVAKIKTAIYRANGKKVRTMATPPVPVNKRGYIDGDYFYNQSALAADDEDLAGFMRPPSVIDVYRLSNGKYSHSIYLPWYGDGTLISFGVRGNRLVAVYGRDMVIYQLTGKED</sequence>
<evidence type="ECO:0000313" key="2">
    <source>
        <dbReference type="Proteomes" id="UP001246858"/>
    </source>
</evidence>
<evidence type="ECO:0000313" key="1">
    <source>
        <dbReference type="EMBL" id="MDR6784590.1"/>
    </source>
</evidence>